<evidence type="ECO:0000313" key="2">
    <source>
        <dbReference type="EMBL" id="GMN57486.1"/>
    </source>
</evidence>
<dbReference type="Proteomes" id="UP001187192">
    <property type="component" value="Unassembled WGS sequence"/>
</dbReference>
<comment type="caution">
    <text evidence="2">The sequence shown here is derived from an EMBL/GenBank/DDBJ whole genome shotgun (WGS) entry which is preliminary data.</text>
</comment>
<dbReference type="AlphaFoldDB" id="A0AA88IYJ7"/>
<dbReference type="EMBL" id="BTGU01000070">
    <property type="protein sequence ID" value="GMN57486.1"/>
    <property type="molecule type" value="Genomic_DNA"/>
</dbReference>
<reference evidence="2" key="1">
    <citation type="submission" date="2023-07" db="EMBL/GenBank/DDBJ databases">
        <title>draft genome sequence of fig (Ficus carica).</title>
        <authorList>
            <person name="Takahashi T."/>
            <person name="Nishimura K."/>
        </authorList>
    </citation>
    <scope>NUCLEOTIDE SEQUENCE</scope>
</reference>
<organism evidence="2 3">
    <name type="scientific">Ficus carica</name>
    <name type="common">Common fig</name>
    <dbReference type="NCBI Taxonomy" id="3494"/>
    <lineage>
        <taxon>Eukaryota</taxon>
        <taxon>Viridiplantae</taxon>
        <taxon>Streptophyta</taxon>
        <taxon>Embryophyta</taxon>
        <taxon>Tracheophyta</taxon>
        <taxon>Spermatophyta</taxon>
        <taxon>Magnoliopsida</taxon>
        <taxon>eudicotyledons</taxon>
        <taxon>Gunneridae</taxon>
        <taxon>Pentapetalae</taxon>
        <taxon>rosids</taxon>
        <taxon>fabids</taxon>
        <taxon>Rosales</taxon>
        <taxon>Moraceae</taxon>
        <taxon>Ficeae</taxon>
        <taxon>Ficus</taxon>
    </lineage>
</organism>
<name>A0AA88IYJ7_FICCA</name>
<sequence>MAIMYIHANTPSGTKDSGLDSRTDLGVEVGFQSKGWVRLKTKFRGFNTRTWFLDRVPRSDYKIEVDSSFRTSGQGLESGVGEILKSRLGFGTVSILRFKTGISLSFRNSSRPFRPKCDYSCFEVRDVSYRPPGTQLSLLNSVSFSLPEKRPCLVGGKSGRRDRGGRISRWSFKT</sequence>
<proteinExistence type="predicted"/>
<feature type="region of interest" description="Disordered" evidence="1">
    <location>
        <begin position="155"/>
        <end position="174"/>
    </location>
</feature>
<feature type="non-terminal residue" evidence="2">
    <location>
        <position position="1"/>
    </location>
</feature>
<keyword evidence="3" id="KW-1185">Reference proteome</keyword>
<gene>
    <name evidence="2" type="ORF">TIFTF001_026603</name>
</gene>
<evidence type="ECO:0000313" key="3">
    <source>
        <dbReference type="Proteomes" id="UP001187192"/>
    </source>
</evidence>
<protein>
    <submittedName>
        <fullName evidence="2">Uncharacterized protein</fullName>
    </submittedName>
</protein>
<accession>A0AA88IYJ7</accession>
<evidence type="ECO:0000256" key="1">
    <source>
        <dbReference type="SAM" id="MobiDB-lite"/>
    </source>
</evidence>